<dbReference type="InterPro" id="IPR001647">
    <property type="entry name" value="HTH_TetR"/>
</dbReference>
<dbReference type="InterPro" id="IPR004111">
    <property type="entry name" value="Repressor_TetR_C"/>
</dbReference>
<keyword evidence="3" id="KW-0804">Transcription</keyword>
<reference evidence="6 7" key="1">
    <citation type="submission" date="2017-05" db="EMBL/GenBank/DDBJ databases">
        <title>Complete genome sequence of Streptomyces sp. SCSIO 03032 revealed the diverse biosynthetic pathways for its bioactive secondary metabolites.</title>
        <authorList>
            <person name="Ma L."/>
            <person name="Zhu Y."/>
            <person name="Zhang W."/>
            <person name="Zhang G."/>
            <person name="Tian X."/>
            <person name="Zhang S."/>
            <person name="Zhang C."/>
        </authorList>
    </citation>
    <scope>NUCLEOTIDE SEQUENCE [LARGE SCALE GENOMIC DNA]</scope>
    <source>
        <strain evidence="6 7">SCSIO 03032</strain>
    </source>
</reference>
<dbReference type="OrthoDB" id="2570341at2"/>
<dbReference type="Gene3D" id="1.10.10.60">
    <property type="entry name" value="Homeodomain-like"/>
    <property type="match status" value="1"/>
</dbReference>
<evidence type="ECO:0000313" key="6">
    <source>
        <dbReference type="EMBL" id="ARQ70348.1"/>
    </source>
</evidence>
<organism evidence="6 7">
    <name type="scientific">Streptomyces marincola</name>
    <dbReference type="NCBI Taxonomy" id="2878388"/>
    <lineage>
        <taxon>Bacteria</taxon>
        <taxon>Bacillati</taxon>
        <taxon>Actinomycetota</taxon>
        <taxon>Actinomycetes</taxon>
        <taxon>Kitasatosporales</taxon>
        <taxon>Streptomycetaceae</taxon>
        <taxon>Streptomyces</taxon>
    </lineage>
</organism>
<dbReference type="KEGG" id="smao:CAG99_17200"/>
<evidence type="ECO:0000256" key="1">
    <source>
        <dbReference type="ARBA" id="ARBA00023015"/>
    </source>
</evidence>
<gene>
    <name evidence="6" type="ORF">CAG99_17200</name>
</gene>
<accession>A0A1W7CZW3</accession>
<dbReference type="InterPro" id="IPR009057">
    <property type="entry name" value="Homeodomain-like_sf"/>
</dbReference>
<dbReference type="PROSITE" id="PS50977">
    <property type="entry name" value="HTH_TETR_2"/>
    <property type="match status" value="1"/>
</dbReference>
<dbReference type="RefSeq" id="WP_086160206.1">
    <property type="nucleotide sequence ID" value="NZ_CP021121.1"/>
</dbReference>
<feature type="domain" description="HTH tetR-type" evidence="5">
    <location>
        <begin position="32"/>
        <end position="92"/>
    </location>
</feature>
<dbReference type="GO" id="GO:0045892">
    <property type="term" value="P:negative regulation of DNA-templated transcription"/>
    <property type="evidence" value="ECO:0007669"/>
    <property type="project" value="InterPro"/>
</dbReference>
<protein>
    <recommendedName>
        <fullName evidence="5">HTH tetR-type domain-containing protein</fullName>
    </recommendedName>
</protein>
<evidence type="ECO:0000313" key="7">
    <source>
        <dbReference type="Proteomes" id="UP000194218"/>
    </source>
</evidence>
<sequence>MTAERTGARDVETMIDLLWRTRPPGSRGPRGALSLDRIVETAMEIADADGVGGVSMRKIAERLDVTTMSLYRYIPRKEDLLDLMFDAAMGKPDTGAWPEDWRGRLTCYALDARAAMLARPWLCDIPLSGPPLGPNNLSWLEAALASLDGTGLSDADMVGLIMILTNYVLSDVRQVVSINRAVPRTGFTYEEWGEIYGRTLATRIDPARFPHVVRVATSGVFGPEVASGDEDFMYGVDFLLDGVEALVRRRDATG</sequence>
<name>A0A1W7CZW3_9ACTN</name>
<dbReference type="InterPro" id="IPR050109">
    <property type="entry name" value="HTH-type_TetR-like_transc_reg"/>
</dbReference>
<dbReference type="Pfam" id="PF00440">
    <property type="entry name" value="TetR_N"/>
    <property type="match status" value="1"/>
</dbReference>
<dbReference type="Pfam" id="PF02909">
    <property type="entry name" value="TetR_C_1"/>
    <property type="match status" value="1"/>
</dbReference>
<dbReference type="Gene3D" id="1.10.357.10">
    <property type="entry name" value="Tetracycline Repressor, domain 2"/>
    <property type="match status" value="1"/>
</dbReference>
<dbReference type="AlphaFoldDB" id="A0A1W7CZW3"/>
<evidence type="ECO:0000259" key="5">
    <source>
        <dbReference type="PROSITE" id="PS50977"/>
    </source>
</evidence>
<feature type="DNA-binding region" description="H-T-H motif" evidence="4">
    <location>
        <begin position="55"/>
        <end position="74"/>
    </location>
</feature>
<evidence type="ECO:0000256" key="4">
    <source>
        <dbReference type="PROSITE-ProRule" id="PRU00335"/>
    </source>
</evidence>
<keyword evidence="7" id="KW-1185">Reference proteome</keyword>
<dbReference type="EMBL" id="CP021121">
    <property type="protein sequence ID" value="ARQ70348.1"/>
    <property type="molecule type" value="Genomic_DNA"/>
</dbReference>
<evidence type="ECO:0000256" key="2">
    <source>
        <dbReference type="ARBA" id="ARBA00023125"/>
    </source>
</evidence>
<dbReference type="PANTHER" id="PTHR30055">
    <property type="entry name" value="HTH-TYPE TRANSCRIPTIONAL REGULATOR RUTR"/>
    <property type="match status" value="1"/>
</dbReference>
<dbReference type="SUPFAM" id="SSF46689">
    <property type="entry name" value="Homeodomain-like"/>
    <property type="match status" value="1"/>
</dbReference>
<dbReference type="GO" id="GO:0003700">
    <property type="term" value="F:DNA-binding transcription factor activity"/>
    <property type="evidence" value="ECO:0007669"/>
    <property type="project" value="TreeGrafter"/>
</dbReference>
<dbReference type="PANTHER" id="PTHR30055:SF151">
    <property type="entry name" value="TRANSCRIPTIONAL REGULATORY PROTEIN"/>
    <property type="match status" value="1"/>
</dbReference>
<evidence type="ECO:0000256" key="3">
    <source>
        <dbReference type="ARBA" id="ARBA00023163"/>
    </source>
</evidence>
<dbReference type="SUPFAM" id="SSF48498">
    <property type="entry name" value="Tetracyclin repressor-like, C-terminal domain"/>
    <property type="match status" value="1"/>
</dbReference>
<dbReference type="GO" id="GO:0000976">
    <property type="term" value="F:transcription cis-regulatory region binding"/>
    <property type="evidence" value="ECO:0007669"/>
    <property type="project" value="TreeGrafter"/>
</dbReference>
<dbReference type="Proteomes" id="UP000194218">
    <property type="component" value="Chromosome"/>
</dbReference>
<keyword evidence="1" id="KW-0805">Transcription regulation</keyword>
<proteinExistence type="predicted"/>
<dbReference type="InterPro" id="IPR036271">
    <property type="entry name" value="Tet_transcr_reg_TetR-rel_C_sf"/>
</dbReference>
<keyword evidence="2 4" id="KW-0238">DNA-binding</keyword>